<feature type="transmembrane region" description="Helical" evidence="1">
    <location>
        <begin position="93"/>
        <end position="116"/>
    </location>
</feature>
<dbReference type="AlphaFoldDB" id="A0ABD6EKS9"/>
<evidence type="ECO:0000313" key="2">
    <source>
        <dbReference type="EMBL" id="MFH4978026.1"/>
    </source>
</evidence>
<accession>A0ABD6EKS9</accession>
<dbReference type="EMBL" id="JBGFUD010002800">
    <property type="protein sequence ID" value="MFH4978026.1"/>
    <property type="molecule type" value="Genomic_DNA"/>
</dbReference>
<dbReference type="PROSITE" id="PS51257">
    <property type="entry name" value="PROKAR_LIPOPROTEIN"/>
    <property type="match status" value="1"/>
</dbReference>
<evidence type="ECO:0000256" key="1">
    <source>
        <dbReference type="SAM" id="Phobius"/>
    </source>
</evidence>
<keyword evidence="1" id="KW-0812">Transmembrane</keyword>
<name>A0ABD6EKS9_9BILA</name>
<feature type="transmembrane region" description="Helical" evidence="1">
    <location>
        <begin position="24"/>
        <end position="45"/>
    </location>
</feature>
<keyword evidence="3" id="KW-1185">Reference proteome</keyword>
<feature type="transmembrane region" description="Helical" evidence="1">
    <location>
        <begin position="51"/>
        <end position="72"/>
    </location>
</feature>
<dbReference type="Proteomes" id="UP001608902">
    <property type="component" value="Unassembled WGS sequence"/>
</dbReference>
<reference evidence="2 3" key="1">
    <citation type="submission" date="2024-08" db="EMBL/GenBank/DDBJ databases">
        <title>Gnathostoma spinigerum genome.</title>
        <authorList>
            <person name="Gonzalez-Bertolin B."/>
            <person name="Monzon S."/>
            <person name="Zaballos A."/>
            <person name="Jimenez P."/>
            <person name="Dekumyoy P."/>
            <person name="Varona S."/>
            <person name="Cuesta I."/>
            <person name="Sumanam S."/>
            <person name="Adisakwattana P."/>
            <person name="Gasser R.B."/>
            <person name="Hernandez-Gonzalez A."/>
            <person name="Young N.D."/>
            <person name="Perteguer M.J."/>
        </authorList>
    </citation>
    <scope>NUCLEOTIDE SEQUENCE [LARGE SCALE GENOMIC DNA]</scope>
    <source>
        <strain evidence="2">AL3</strain>
        <tissue evidence="2">Liver</tissue>
    </source>
</reference>
<comment type="caution">
    <text evidence="2">The sequence shown here is derived from an EMBL/GenBank/DDBJ whole genome shotgun (WGS) entry which is preliminary data.</text>
</comment>
<dbReference type="PANTHER" id="PTHR38640">
    <property type="entry name" value="GEO09659P1"/>
    <property type="match status" value="1"/>
</dbReference>
<keyword evidence="1" id="KW-1133">Transmembrane helix</keyword>
<gene>
    <name evidence="2" type="ORF">AB6A40_004735</name>
</gene>
<dbReference type="PANTHER" id="PTHR38640:SF1">
    <property type="entry name" value="GEO09659P1"/>
    <property type="match status" value="1"/>
</dbReference>
<proteinExistence type="predicted"/>
<keyword evidence="1" id="KW-0472">Membrane</keyword>
<feature type="transmembrane region" description="Helical" evidence="1">
    <location>
        <begin position="122"/>
        <end position="140"/>
    </location>
</feature>
<protein>
    <recommendedName>
        <fullName evidence="4">GtrA-like protein domain-containing protein</fullName>
    </recommendedName>
</protein>
<evidence type="ECO:0000313" key="3">
    <source>
        <dbReference type="Proteomes" id="UP001608902"/>
    </source>
</evidence>
<organism evidence="2 3">
    <name type="scientific">Gnathostoma spinigerum</name>
    <dbReference type="NCBI Taxonomy" id="75299"/>
    <lineage>
        <taxon>Eukaryota</taxon>
        <taxon>Metazoa</taxon>
        <taxon>Ecdysozoa</taxon>
        <taxon>Nematoda</taxon>
        <taxon>Chromadorea</taxon>
        <taxon>Rhabditida</taxon>
        <taxon>Spirurina</taxon>
        <taxon>Gnathostomatomorpha</taxon>
        <taxon>Gnathostomatoidea</taxon>
        <taxon>Gnathostomatidae</taxon>
        <taxon>Gnathostoma</taxon>
    </lineage>
</organism>
<evidence type="ECO:0008006" key="4">
    <source>
        <dbReference type="Google" id="ProtNLM"/>
    </source>
</evidence>
<sequence length="168" mass="18958">MAFLSRILEWRHAFFPRLSSKTILSFYLPLGGAACHTLHTVHIFYPQYLSRIFPVFDLTVSNSLLFLSNLGAGLYVYSRPHLYRVAAYDRVEFSVFSSVMFNFGSILLAVLLKALLPERSNGLLRSLIGVGLSWILLSRGHKYLRYIDSRTISSGGKPRHNTSTAGSR</sequence>